<feature type="compositionally biased region" description="Polar residues" evidence="1">
    <location>
        <begin position="106"/>
        <end position="127"/>
    </location>
</feature>
<evidence type="ECO:0000256" key="2">
    <source>
        <dbReference type="SAM" id="Phobius"/>
    </source>
</evidence>
<comment type="caution">
    <text evidence="3">The sequence shown here is derived from an EMBL/GenBank/DDBJ whole genome shotgun (WGS) entry which is preliminary data.</text>
</comment>
<feature type="transmembrane region" description="Helical" evidence="2">
    <location>
        <begin position="81"/>
        <end position="102"/>
    </location>
</feature>
<feature type="transmembrane region" description="Helical" evidence="2">
    <location>
        <begin position="55"/>
        <end position="75"/>
    </location>
</feature>
<reference evidence="3" key="1">
    <citation type="submission" date="2010-06" db="EMBL/GenBank/DDBJ databases">
        <authorList>
            <person name="Muzny D."/>
            <person name="Qin X."/>
            <person name="Buhay C."/>
            <person name="Dugan-Rocha S."/>
            <person name="Ding Y."/>
            <person name="Chen G."/>
            <person name="Hawes A."/>
            <person name="Holder M."/>
            <person name="Jhangiani S."/>
            <person name="Johnson A."/>
            <person name="Khan Z."/>
            <person name="Li Z."/>
            <person name="Liu W."/>
            <person name="Liu X."/>
            <person name="Perez L."/>
            <person name="Shen H."/>
            <person name="Wang Q."/>
            <person name="Watt J."/>
            <person name="Xi L."/>
            <person name="Xin Y."/>
            <person name="Zhou J."/>
            <person name="Deng J."/>
            <person name="Jiang H."/>
            <person name="Liu Y."/>
            <person name="Qu J."/>
            <person name="Song X.-Z."/>
            <person name="Zhang L."/>
            <person name="Villasana D."/>
            <person name="Johnson A."/>
            <person name="Liu J."/>
            <person name="Liyanage D."/>
            <person name="Lorensuhewa L."/>
            <person name="Robinson T."/>
            <person name="Song A."/>
            <person name="Song B.-B."/>
            <person name="Dinh H."/>
            <person name="Thornton R."/>
            <person name="Coyle M."/>
            <person name="Francisco L."/>
            <person name="Jackson L."/>
            <person name="Javaid M."/>
            <person name="Korchina V."/>
            <person name="Kovar C."/>
            <person name="Mata R."/>
            <person name="Mathew T."/>
            <person name="Ngo R."/>
            <person name="Nguyen L."/>
            <person name="Nguyen N."/>
            <person name="Okwuonu G."/>
            <person name="Ongeri F."/>
            <person name="Pham C."/>
            <person name="Simmons D."/>
            <person name="Wilczek-Boney K."/>
            <person name="Hale W."/>
            <person name="Jakkamsetti A."/>
            <person name="Pham P."/>
            <person name="Ruth R."/>
            <person name="San Lucas F."/>
            <person name="Warren J."/>
            <person name="Zhang J."/>
            <person name="Zhao Z."/>
            <person name="Zhou C."/>
            <person name="Zhu D."/>
            <person name="Lee S."/>
            <person name="Bess C."/>
            <person name="Blankenburg K."/>
            <person name="Forbes L."/>
            <person name="Fu Q."/>
            <person name="Gubbala S."/>
            <person name="Hirani K."/>
            <person name="Jayaseelan J.C."/>
            <person name="Lara F."/>
            <person name="Munidasa M."/>
            <person name="Palculict T."/>
            <person name="Patil S."/>
            <person name="Pu L.-L."/>
            <person name="Saada N."/>
            <person name="Tang L."/>
            <person name="Weissenberger G."/>
            <person name="Zhu Y."/>
            <person name="Hemphill L."/>
            <person name="Shang Y."/>
            <person name="Youmans B."/>
            <person name="Ayvaz T."/>
            <person name="Ross M."/>
            <person name="Santibanez J."/>
            <person name="Aqrawi P."/>
            <person name="Gross S."/>
            <person name="Joshi V."/>
            <person name="Fowler G."/>
            <person name="Nazareth L."/>
            <person name="Reid J."/>
            <person name="Worley K."/>
            <person name="Petrosino J."/>
            <person name="Highlander S."/>
            <person name="Gibbs R."/>
        </authorList>
    </citation>
    <scope>NUCLEOTIDE SEQUENCE [LARGE SCALE GENOMIC DNA]</scope>
    <source>
        <strain evidence="3">ATCC 33030</strain>
    </source>
</reference>
<dbReference type="Pfam" id="PF11239">
    <property type="entry name" value="DUF3040"/>
    <property type="match status" value="1"/>
</dbReference>
<evidence type="ECO:0000313" key="4">
    <source>
        <dbReference type="Proteomes" id="UP000004208"/>
    </source>
</evidence>
<keyword evidence="4" id="KW-1185">Reference proteome</keyword>
<evidence type="ECO:0008006" key="5">
    <source>
        <dbReference type="Google" id="ProtNLM"/>
    </source>
</evidence>
<feature type="region of interest" description="Disordered" evidence="1">
    <location>
        <begin position="106"/>
        <end position="141"/>
    </location>
</feature>
<accession>D7WEL3</accession>
<dbReference type="HOGENOM" id="CLU_133135_0_0_11"/>
<sequence length="141" mass="15382">MDTDQTWLGGKVALSEQEQKLLREIEESLLADDPKFGSTVASSAGYGAEQPAGKLTIRSFAIIVLGLLLLIGGVALATQSIWFVIISIVGFVVMFAGGMWALQTPNESASPAQETRQGSQAQRNGMSSRMEENFRRRFEDR</sequence>
<feature type="compositionally biased region" description="Basic and acidic residues" evidence="1">
    <location>
        <begin position="129"/>
        <end position="141"/>
    </location>
</feature>
<keyword evidence="2" id="KW-1133">Transmembrane helix</keyword>
<keyword evidence="2" id="KW-0472">Membrane</keyword>
<dbReference type="InterPro" id="IPR021401">
    <property type="entry name" value="DUF3040"/>
</dbReference>
<dbReference type="EMBL" id="ACLJ02000003">
    <property type="protein sequence ID" value="EFK53590.1"/>
    <property type="molecule type" value="Genomic_DNA"/>
</dbReference>
<evidence type="ECO:0000313" key="3">
    <source>
        <dbReference type="EMBL" id="EFK53590.1"/>
    </source>
</evidence>
<organism evidence="3 4">
    <name type="scientific">Corynebacterium genitalium ATCC 33030</name>
    <dbReference type="NCBI Taxonomy" id="585529"/>
    <lineage>
        <taxon>Bacteria</taxon>
        <taxon>Bacillati</taxon>
        <taxon>Actinomycetota</taxon>
        <taxon>Actinomycetes</taxon>
        <taxon>Mycobacteriales</taxon>
        <taxon>Corynebacteriaceae</taxon>
        <taxon>Corynebacterium</taxon>
    </lineage>
</organism>
<dbReference type="AlphaFoldDB" id="D7WEL3"/>
<proteinExistence type="predicted"/>
<dbReference type="STRING" id="585529.HMPREF0291_11247"/>
<gene>
    <name evidence="3" type="ORF">HMPREF0291_11247</name>
</gene>
<protein>
    <recommendedName>
        <fullName evidence="5">DUF3040 domain-containing protein</fullName>
    </recommendedName>
</protein>
<dbReference type="eggNOG" id="ENOG5031JGA">
    <property type="taxonomic scope" value="Bacteria"/>
</dbReference>
<evidence type="ECO:0000256" key="1">
    <source>
        <dbReference type="SAM" id="MobiDB-lite"/>
    </source>
</evidence>
<dbReference type="Proteomes" id="UP000004208">
    <property type="component" value="Unassembled WGS sequence"/>
</dbReference>
<name>D7WEL3_9CORY</name>
<keyword evidence="2" id="KW-0812">Transmembrane</keyword>